<reference evidence="1 2" key="1">
    <citation type="journal article" date="2019" name="Sci. Rep.">
        <title>Orb-weaving spider Araneus ventricosus genome elucidates the spidroin gene catalogue.</title>
        <authorList>
            <person name="Kono N."/>
            <person name="Nakamura H."/>
            <person name="Ohtoshi R."/>
            <person name="Moran D.A.P."/>
            <person name="Shinohara A."/>
            <person name="Yoshida Y."/>
            <person name="Fujiwara M."/>
            <person name="Mori M."/>
            <person name="Tomita M."/>
            <person name="Arakawa K."/>
        </authorList>
    </citation>
    <scope>NUCLEOTIDE SEQUENCE [LARGE SCALE GENOMIC DNA]</scope>
</reference>
<dbReference type="Proteomes" id="UP000499080">
    <property type="component" value="Unassembled WGS sequence"/>
</dbReference>
<organism evidence="1 2">
    <name type="scientific">Araneus ventricosus</name>
    <name type="common">Orbweaver spider</name>
    <name type="synonym">Epeira ventricosa</name>
    <dbReference type="NCBI Taxonomy" id="182803"/>
    <lineage>
        <taxon>Eukaryota</taxon>
        <taxon>Metazoa</taxon>
        <taxon>Ecdysozoa</taxon>
        <taxon>Arthropoda</taxon>
        <taxon>Chelicerata</taxon>
        <taxon>Arachnida</taxon>
        <taxon>Araneae</taxon>
        <taxon>Araneomorphae</taxon>
        <taxon>Entelegynae</taxon>
        <taxon>Araneoidea</taxon>
        <taxon>Araneidae</taxon>
        <taxon>Araneus</taxon>
    </lineage>
</organism>
<accession>A0A4Y2CHS0</accession>
<sequence>MDETGYDIIIVDFYQLLDEIRRHEVYASAHPCV</sequence>
<keyword evidence="2" id="KW-1185">Reference proteome</keyword>
<evidence type="ECO:0000313" key="1">
    <source>
        <dbReference type="EMBL" id="GBM03308.1"/>
    </source>
</evidence>
<gene>
    <name evidence="1" type="ORF">AVEN_142588_1</name>
</gene>
<protein>
    <submittedName>
        <fullName evidence="1">Uncharacterized protein</fullName>
    </submittedName>
</protein>
<feature type="non-terminal residue" evidence="1">
    <location>
        <position position="33"/>
    </location>
</feature>
<name>A0A4Y2CHS0_ARAVE</name>
<comment type="caution">
    <text evidence="1">The sequence shown here is derived from an EMBL/GenBank/DDBJ whole genome shotgun (WGS) entry which is preliminary data.</text>
</comment>
<dbReference type="AlphaFoldDB" id="A0A4Y2CHS0"/>
<evidence type="ECO:0000313" key="2">
    <source>
        <dbReference type="Proteomes" id="UP000499080"/>
    </source>
</evidence>
<dbReference type="EMBL" id="BGPR01000189">
    <property type="protein sequence ID" value="GBM03308.1"/>
    <property type="molecule type" value="Genomic_DNA"/>
</dbReference>
<proteinExistence type="predicted"/>